<dbReference type="InterPro" id="IPR023340">
    <property type="entry name" value="UMA"/>
</dbReference>
<keyword evidence="6" id="KW-0472">Membrane</keyword>
<dbReference type="EMBL" id="CAXKWB010000134">
    <property type="protein sequence ID" value="CAL4059459.1"/>
    <property type="molecule type" value="Genomic_DNA"/>
</dbReference>
<feature type="domain" description="MABP" evidence="10">
    <location>
        <begin position="14"/>
        <end position="156"/>
    </location>
</feature>
<name>A0AAV2PK77_MEGNR</name>
<dbReference type="GO" id="GO:0031902">
    <property type="term" value="C:late endosome membrane"/>
    <property type="evidence" value="ECO:0007669"/>
    <property type="project" value="UniProtKB-SubCell"/>
</dbReference>
<sequence length="310" mass="33769">MMRDLYNALPLPDDRPITSICVVEDLAGCPPNFTAVSKTHDQDIDADLYKDGFFRRVTRYMCHSKTEGYMGYVVVDLSILPDRDSRQAGFTLIEQTIDSSQKAFKKKQLAYKQVPRNMATQTVTDIIILSRSKVAPEGFTLVGEMNGLCICYKPGPPPTPQSNKSLQGPTPVVLPYGVNPGARGSISSAGEASGLYPGLSGPNPVRPAPYPPGGSVGPSPVHGAPPPLPPRNAPPYNSPTQTSHNTNTLYGPTHSALFGVPFVINKKYVNSSNDSSTTLPTFTKKSRQQIEDEYYYSFTLEQDIVQRPTT</sequence>
<organism evidence="11 12">
    <name type="scientific">Meganyctiphanes norvegica</name>
    <name type="common">Northern krill</name>
    <name type="synonym">Thysanopoda norvegica</name>
    <dbReference type="NCBI Taxonomy" id="48144"/>
    <lineage>
        <taxon>Eukaryota</taxon>
        <taxon>Metazoa</taxon>
        <taxon>Ecdysozoa</taxon>
        <taxon>Arthropoda</taxon>
        <taxon>Crustacea</taxon>
        <taxon>Multicrustacea</taxon>
        <taxon>Malacostraca</taxon>
        <taxon>Eumalacostraca</taxon>
        <taxon>Eucarida</taxon>
        <taxon>Euphausiacea</taxon>
        <taxon>Euphausiidae</taxon>
        <taxon>Meganyctiphanes</taxon>
    </lineage>
</organism>
<dbReference type="InterPro" id="IPR018798">
    <property type="entry name" value="MVB12A/B"/>
</dbReference>
<dbReference type="AlphaFoldDB" id="A0AAV2PK77"/>
<comment type="function">
    <text evidence="7">Component of the ESCRT-I complex, a regulator of vesicular trafficking process. Required for the sorting of endocytic ubiquitinated cargos into multivesicular bodies.</text>
</comment>
<evidence type="ECO:0000256" key="1">
    <source>
        <dbReference type="ARBA" id="ARBA00004633"/>
    </source>
</evidence>
<comment type="similarity">
    <text evidence="2">Belongs to the MVB12 family.</text>
</comment>
<gene>
    <name evidence="11" type="ORF">MNOR_LOCUS581</name>
</gene>
<dbReference type="PANTHER" id="PTHR31547">
    <property type="entry name" value="MULTIVESICULAR BODY SUBUNIT 12B"/>
    <property type="match status" value="1"/>
</dbReference>
<comment type="caution">
    <text evidence="11">The sequence shown here is derived from an EMBL/GenBank/DDBJ whole genome shotgun (WGS) entry which is preliminary data.</text>
</comment>
<dbReference type="Gene3D" id="2.100.10.50">
    <property type="match status" value="1"/>
</dbReference>
<proteinExistence type="inferred from homology"/>
<dbReference type="PANTHER" id="PTHR31547:SF1">
    <property type="entry name" value="MULTIVESICULAR BODY SUBUNIT 12B"/>
    <property type="match status" value="1"/>
</dbReference>
<dbReference type="InterPro" id="IPR023341">
    <property type="entry name" value="MABP"/>
</dbReference>
<keyword evidence="4" id="KW-0967">Endosome</keyword>
<evidence type="ECO:0000259" key="10">
    <source>
        <dbReference type="PROSITE" id="PS51498"/>
    </source>
</evidence>
<evidence type="ECO:0000256" key="2">
    <source>
        <dbReference type="ARBA" id="ARBA00010432"/>
    </source>
</evidence>
<feature type="compositionally biased region" description="Pro residues" evidence="8">
    <location>
        <begin position="223"/>
        <end position="237"/>
    </location>
</feature>
<dbReference type="GO" id="GO:0015031">
    <property type="term" value="P:protein transport"/>
    <property type="evidence" value="ECO:0007669"/>
    <property type="project" value="UniProtKB-KW"/>
</dbReference>
<dbReference type="GO" id="GO:0042058">
    <property type="term" value="P:regulation of epidermal growth factor receptor signaling pathway"/>
    <property type="evidence" value="ECO:0007669"/>
    <property type="project" value="TreeGrafter"/>
</dbReference>
<evidence type="ECO:0000259" key="9">
    <source>
        <dbReference type="PROSITE" id="PS51497"/>
    </source>
</evidence>
<dbReference type="GO" id="GO:0019075">
    <property type="term" value="P:virus maturation"/>
    <property type="evidence" value="ECO:0007669"/>
    <property type="project" value="TreeGrafter"/>
</dbReference>
<dbReference type="GO" id="GO:0000813">
    <property type="term" value="C:ESCRT I complex"/>
    <property type="evidence" value="ECO:0007669"/>
    <property type="project" value="InterPro"/>
</dbReference>
<accession>A0AAV2PK77</accession>
<dbReference type="GO" id="GO:0046755">
    <property type="term" value="P:viral budding"/>
    <property type="evidence" value="ECO:0007669"/>
    <property type="project" value="TreeGrafter"/>
</dbReference>
<dbReference type="PROSITE" id="PS51498">
    <property type="entry name" value="MABP"/>
    <property type="match status" value="1"/>
</dbReference>
<evidence type="ECO:0000256" key="8">
    <source>
        <dbReference type="SAM" id="MobiDB-lite"/>
    </source>
</evidence>
<comment type="subcellular location">
    <subcellularLocation>
        <location evidence="1">Late endosome membrane</location>
        <topology evidence="1">Peripheral membrane protein</topology>
    </subcellularLocation>
</comment>
<evidence type="ECO:0000256" key="3">
    <source>
        <dbReference type="ARBA" id="ARBA00022448"/>
    </source>
</evidence>
<evidence type="ECO:0008006" key="13">
    <source>
        <dbReference type="Google" id="ProtNLM"/>
    </source>
</evidence>
<keyword evidence="5" id="KW-0653">Protein transport</keyword>
<evidence type="ECO:0000256" key="7">
    <source>
        <dbReference type="ARBA" id="ARBA00053101"/>
    </source>
</evidence>
<evidence type="ECO:0000313" key="12">
    <source>
        <dbReference type="Proteomes" id="UP001497623"/>
    </source>
</evidence>
<reference evidence="11 12" key="1">
    <citation type="submission" date="2024-05" db="EMBL/GenBank/DDBJ databases">
        <authorList>
            <person name="Wallberg A."/>
        </authorList>
    </citation>
    <scope>NUCLEOTIDE SEQUENCE [LARGE SCALE GENOMIC DNA]</scope>
</reference>
<protein>
    <recommendedName>
        <fullName evidence="13">Multivesicular body subunit 12A</fullName>
    </recommendedName>
</protein>
<evidence type="ECO:0000313" key="11">
    <source>
        <dbReference type="EMBL" id="CAL4059459.1"/>
    </source>
</evidence>
<dbReference type="PROSITE" id="PS51497">
    <property type="entry name" value="UMA"/>
    <property type="match status" value="1"/>
</dbReference>
<feature type="domain" description="UMA" evidence="9">
    <location>
        <begin position="257"/>
        <end position="305"/>
    </location>
</feature>
<feature type="compositionally biased region" description="Polar residues" evidence="8">
    <location>
        <begin position="240"/>
        <end position="250"/>
    </location>
</feature>
<dbReference type="Proteomes" id="UP001497623">
    <property type="component" value="Unassembled WGS sequence"/>
</dbReference>
<dbReference type="InterPro" id="IPR040297">
    <property type="entry name" value="MVB12B"/>
</dbReference>
<dbReference type="FunFam" id="2.100.10.50:FF:000002">
    <property type="entry name" value="Multivesicular body subunit 12B"/>
    <property type="match status" value="1"/>
</dbReference>
<feature type="region of interest" description="Disordered" evidence="8">
    <location>
        <begin position="197"/>
        <end position="250"/>
    </location>
</feature>
<keyword evidence="12" id="KW-1185">Reference proteome</keyword>
<dbReference type="Pfam" id="PF10240">
    <property type="entry name" value="DUF2464"/>
    <property type="match status" value="1"/>
</dbReference>
<evidence type="ECO:0000256" key="4">
    <source>
        <dbReference type="ARBA" id="ARBA00022753"/>
    </source>
</evidence>
<keyword evidence="3" id="KW-0813">Transport</keyword>
<evidence type="ECO:0000256" key="6">
    <source>
        <dbReference type="ARBA" id="ARBA00023136"/>
    </source>
</evidence>
<evidence type="ECO:0000256" key="5">
    <source>
        <dbReference type="ARBA" id="ARBA00022927"/>
    </source>
</evidence>